<dbReference type="AlphaFoldDB" id="A0AAW1TGF4"/>
<dbReference type="Pfam" id="PF01494">
    <property type="entry name" value="FAD_binding_3"/>
    <property type="match status" value="1"/>
</dbReference>
<evidence type="ECO:0000313" key="6">
    <source>
        <dbReference type="Proteomes" id="UP001485043"/>
    </source>
</evidence>
<dbReference type="GO" id="GO:0070189">
    <property type="term" value="P:kynurenine metabolic process"/>
    <property type="evidence" value="ECO:0007669"/>
    <property type="project" value="TreeGrafter"/>
</dbReference>
<dbReference type="GO" id="GO:0071949">
    <property type="term" value="F:FAD binding"/>
    <property type="evidence" value="ECO:0007669"/>
    <property type="project" value="InterPro"/>
</dbReference>
<protein>
    <recommendedName>
        <fullName evidence="4">FAD-binding domain-containing protein</fullName>
    </recommendedName>
</protein>
<dbReference type="Gene3D" id="3.50.50.60">
    <property type="entry name" value="FAD/NAD(P)-binding domain"/>
    <property type="match status" value="1"/>
</dbReference>
<dbReference type="PANTHER" id="PTHR46028:SF7">
    <property type="entry name" value="KYNURENINE 3-MONOOXYGENASE-RELATED"/>
    <property type="match status" value="1"/>
</dbReference>
<dbReference type="InterPro" id="IPR036188">
    <property type="entry name" value="FAD/NAD-bd_sf"/>
</dbReference>
<dbReference type="PRINTS" id="PR00420">
    <property type="entry name" value="RNGMNOXGNASE"/>
</dbReference>
<gene>
    <name evidence="5" type="ORF">WJX84_006721</name>
</gene>
<keyword evidence="3" id="KW-0812">Transmembrane</keyword>
<organism evidence="5 6">
    <name type="scientific">Apatococcus fuscideae</name>
    <dbReference type="NCBI Taxonomy" id="2026836"/>
    <lineage>
        <taxon>Eukaryota</taxon>
        <taxon>Viridiplantae</taxon>
        <taxon>Chlorophyta</taxon>
        <taxon>core chlorophytes</taxon>
        <taxon>Trebouxiophyceae</taxon>
        <taxon>Chlorellales</taxon>
        <taxon>Chlorellaceae</taxon>
        <taxon>Apatococcus</taxon>
    </lineage>
</organism>
<feature type="domain" description="FAD-binding" evidence="4">
    <location>
        <begin position="37"/>
        <end position="369"/>
    </location>
</feature>
<keyword evidence="6" id="KW-1185">Reference proteome</keyword>
<dbReference type="PANTHER" id="PTHR46028">
    <property type="entry name" value="KYNURENINE 3-MONOOXYGENASE"/>
    <property type="match status" value="1"/>
</dbReference>
<keyword evidence="3" id="KW-1133">Transmembrane helix</keyword>
<feature type="compositionally biased region" description="Polar residues" evidence="2">
    <location>
        <begin position="11"/>
        <end position="20"/>
    </location>
</feature>
<dbReference type="InterPro" id="IPR002938">
    <property type="entry name" value="FAD-bd"/>
</dbReference>
<evidence type="ECO:0000256" key="2">
    <source>
        <dbReference type="SAM" id="MobiDB-lite"/>
    </source>
</evidence>
<feature type="transmembrane region" description="Helical" evidence="3">
    <location>
        <begin position="467"/>
        <end position="489"/>
    </location>
</feature>
<evidence type="ECO:0000259" key="4">
    <source>
        <dbReference type="Pfam" id="PF01494"/>
    </source>
</evidence>
<dbReference type="GO" id="GO:0004502">
    <property type="term" value="F:kynurenine 3-monooxygenase activity"/>
    <property type="evidence" value="ECO:0007669"/>
    <property type="project" value="TreeGrafter"/>
</dbReference>
<evidence type="ECO:0000256" key="3">
    <source>
        <dbReference type="SAM" id="Phobius"/>
    </source>
</evidence>
<feature type="region of interest" description="Disordered" evidence="2">
    <location>
        <begin position="1"/>
        <end position="23"/>
    </location>
</feature>
<keyword evidence="1" id="KW-0503">Monooxygenase</keyword>
<reference evidence="5 6" key="1">
    <citation type="journal article" date="2024" name="Nat. Commun.">
        <title>Phylogenomics reveals the evolutionary origins of lichenization in chlorophyte algae.</title>
        <authorList>
            <person name="Puginier C."/>
            <person name="Libourel C."/>
            <person name="Otte J."/>
            <person name="Skaloud P."/>
            <person name="Haon M."/>
            <person name="Grisel S."/>
            <person name="Petersen M."/>
            <person name="Berrin J.G."/>
            <person name="Delaux P.M."/>
            <person name="Dal Grande F."/>
            <person name="Keller J."/>
        </authorList>
    </citation>
    <scope>NUCLEOTIDE SEQUENCE [LARGE SCALE GENOMIC DNA]</scope>
    <source>
        <strain evidence="5 6">SAG 2523</strain>
    </source>
</reference>
<keyword evidence="1" id="KW-0560">Oxidoreductase</keyword>
<accession>A0AAW1TGF4</accession>
<proteinExistence type="predicted"/>
<keyword evidence="3" id="KW-0472">Membrane</keyword>
<evidence type="ECO:0000313" key="5">
    <source>
        <dbReference type="EMBL" id="KAK9868057.1"/>
    </source>
</evidence>
<dbReference type="Proteomes" id="UP001485043">
    <property type="component" value="Unassembled WGS sequence"/>
</dbReference>
<dbReference type="SUPFAM" id="SSF51905">
    <property type="entry name" value="FAD/NAD(P)-binding domain"/>
    <property type="match status" value="1"/>
</dbReference>
<dbReference type="EMBL" id="JALJOV010000048">
    <property type="protein sequence ID" value="KAK9868057.1"/>
    <property type="molecule type" value="Genomic_DNA"/>
</dbReference>
<comment type="caution">
    <text evidence="5">The sequence shown here is derived from an EMBL/GenBank/DDBJ whole genome shotgun (WGS) entry which is preliminary data.</text>
</comment>
<sequence>MQKPAGPRRWTTASAVSSPTVPDRDAAVLSHHRSELRALVIGAGPAGSVSAANLARRGYHVDVFERRSQPTEAQAASNRSYPMLISERSLQALERAGLRPKFLEGTPFDGMVSLTRGMTVRFSTSSQHIVHRLQLGLQLIAAAQEAYPGQIHYHYSQQLDEVDFEGQQASFTSFDGREPQKHSYDLLIGADGANSRVRELMQAADPRMRSTAISKAKSTYKTFHDLPPLPEGCHFSEGFEAHQPGQHMYMALGKGKEAKVATVAMWKNTAGRMCGMAALNHWEQWGHTPDEMKASGLPIPEPWLRAIGKQFDEQDFNGFGRIVKCTRIYGHRTALVGDAAHAVTSVLGQGCNTALSTCTALDKAMAASNLDDPDKIDDALDHYNSVWLPEAHALQRLEFMSSMARQPADRVTSFPLQAWWVKGLMLASTLTSVGLNKLSPSRFPNAFGTIQELQDPSLPYSVLLQRVYMRATGFAVVAAAVMSGLGWVVNAQLLHGA</sequence>
<name>A0AAW1TGF4_9CHLO</name>
<evidence type="ECO:0000256" key="1">
    <source>
        <dbReference type="ARBA" id="ARBA00023033"/>
    </source>
</evidence>